<keyword evidence="1" id="KW-0472">Membrane</keyword>
<dbReference type="SUPFAM" id="SSF82693">
    <property type="entry name" value="Multidrug efflux transporter AcrB pore domain, PN1, PN2, PC1 and PC2 subdomains"/>
    <property type="match status" value="4"/>
</dbReference>
<feature type="transmembrane region" description="Helical" evidence="1">
    <location>
        <begin position="12"/>
        <end position="32"/>
    </location>
</feature>
<evidence type="ECO:0000313" key="3">
    <source>
        <dbReference type="Proteomes" id="UP001055460"/>
    </source>
</evidence>
<dbReference type="PRINTS" id="PR00702">
    <property type="entry name" value="ACRIFLAVINRP"/>
</dbReference>
<name>A0A9Q8YIM8_ENSAD</name>
<dbReference type="AlphaFoldDB" id="A0A9Q8YIM8"/>
<feature type="transmembrane region" description="Helical" evidence="1">
    <location>
        <begin position="334"/>
        <end position="353"/>
    </location>
</feature>
<feature type="transmembrane region" description="Helical" evidence="1">
    <location>
        <begin position="360"/>
        <end position="381"/>
    </location>
</feature>
<reference evidence="2" key="1">
    <citation type="submission" date="2022-06" db="EMBL/GenBank/DDBJ databases">
        <title>Physiological and biochemical characterization and genomic elucidation of a strain of the genus Ensifer adhaerens M8 that combines arsenic oxidation and chromium reduction.</title>
        <authorList>
            <person name="Li X."/>
            <person name="Yu c."/>
        </authorList>
    </citation>
    <scope>NUCLEOTIDE SEQUENCE</scope>
    <source>
        <strain evidence="2">M8</strain>
        <plasmid evidence="2">pB</plasmid>
    </source>
</reference>
<gene>
    <name evidence="2" type="ORF">NE863_30665</name>
</gene>
<feature type="transmembrane region" description="Helical" evidence="1">
    <location>
        <begin position="991"/>
        <end position="1016"/>
    </location>
</feature>
<dbReference type="Pfam" id="PF00873">
    <property type="entry name" value="ACR_tran"/>
    <property type="match status" value="1"/>
</dbReference>
<dbReference type="GO" id="GO:0005886">
    <property type="term" value="C:plasma membrane"/>
    <property type="evidence" value="ECO:0007669"/>
    <property type="project" value="TreeGrafter"/>
</dbReference>
<feature type="transmembrane region" description="Helical" evidence="1">
    <location>
        <begin position="914"/>
        <end position="939"/>
    </location>
</feature>
<dbReference type="Gene3D" id="3.30.70.1440">
    <property type="entry name" value="Multidrug efflux transporter AcrB pore domain"/>
    <property type="match status" value="1"/>
</dbReference>
<feature type="transmembrane region" description="Helical" evidence="1">
    <location>
        <begin position="960"/>
        <end position="979"/>
    </location>
</feature>
<dbReference type="Gene3D" id="3.30.70.1320">
    <property type="entry name" value="Multidrug efflux transporter AcrB pore domain like"/>
    <property type="match status" value="1"/>
</dbReference>
<feature type="transmembrane region" description="Helical" evidence="1">
    <location>
        <begin position="863"/>
        <end position="881"/>
    </location>
</feature>
<keyword evidence="1" id="KW-0812">Transmembrane</keyword>
<sequence>MPLSEFSIRRPIATVLLSVALILAGVFSYLILPIAALPRTDFPVINVSASLPGASPETMSTSVAIPLIKQFATIAGIDTISTTNALGSTSISIEFVLGRNIDAAAADVQAAITRTLRLLPQDMPAPPSYRKVNPADAPVLLLALKSSTVPLTALDAIAQQVISPTLSVLDGVAEVSIFGSQQYAVRIQMHPDALAARGISVDQLRTAVTAANDNSPLGTAQTSDRQASIVADTQRMNAASFADIIVKSVDGKPVRLGDVATVIDSVANNQTASWHDGSRAIILAIQRQPDANTVEVVDRVQALLPSLRQSLPAADSIETLSDRSMSIRGAVHDVQFTLILTVGLVILVIFAFVRRLWATLIPALAVPISIIATFAAMYPLGFSIDNISLMALTLSVGLVVDDAIVMLENIVRHMEEDGIDAFSAALIGSREIGFTIIAISLSLVAVFIPVLLMGGVIGRILNEFAIVVTVAILASAFVSLTLTPMLAARLPARADGAEKARWLRQLDLVFERGFDGLLRAYERLLSLCIKARALVFLLFLFTVAITGYQIATIPKGFFPQEDIGQLQVTTQARQDISFAAMSKLQSNVEAVFASSPYVDHVASTIGSGGASSALNSGRLFVELKPKTERPPLETVLADLRRKLAAIPGIQAFMSPVQNLSVGSRASASQYQLVLQSLDQPLMNEWAQKLHDAMSADRTFFTDVNSDLQINAPQTRLVVDLDKAATLGVNASELRTTLYGSFGTEQISTIYTAGDSYEVILELDPSMQWSADKFDELRVGSANGGLVPLGAFARVETVSGPLTINQLGQLPAVTLSFNLPAKVALGDALAEIDRLKAEIGMPSEVTTRNYGTTQLFEDAAANQGLLVLAAIVTIYLVLGILYESLIHPLTVLSGLPSAISGALLAIHFGGFDLSIIAIVGVLMLIGIVKKNAIMMIDVALTLQRAGSPAAEAIHKACVMRFRPIMMTSVAAIMSTLPIAIGSGASAELRQPLGVAVVGGLLVSQLVTLFVTPVIYLYMEDFMRVASRLVRQGLQITRGERPTAVDDQPGHG</sequence>
<evidence type="ECO:0000313" key="2">
    <source>
        <dbReference type="EMBL" id="USJ28214.1"/>
    </source>
</evidence>
<dbReference type="Gene3D" id="1.20.1640.10">
    <property type="entry name" value="Multidrug efflux transporter AcrB transmembrane domain"/>
    <property type="match status" value="2"/>
</dbReference>
<dbReference type="GO" id="GO:0042910">
    <property type="term" value="F:xenobiotic transmembrane transporter activity"/>
    <property type="evidence" value="ECO:0007669"/>
    <property type="project" value="TreeGrafter"/>
</dbReference>
<dbReference type="InterPro" id="IPR001036">
    <property type="entry name" value="Acrflvin-R"/>
</dbReference>
<dbReference type="EMBL" id="CP098809">
    <property type="protein sequence ID" value="USJ28214.1"/>
    <property type="molecule type" value="Genomic_DNA"/>
</dbReference>
<geneLocation type="plasmid" evidence="2 3">
    <name>pB</name>
</geneLocation>
<organism evidence="2 3">
    <name type="scientific">Ensifer adhaerens</name>
    <name type="common">Sinorhizobium morelense</name>
    <dbReference type="NCBI Taxonomy" id="106592"/>
    <lineage>
        <taxon>Bacteria</taxon>
        <taxon>Pseudomonadati</taxon>
        <taxon>Pseudomonadota</taxon>
        <taxon>Alphaproteobacteria</taxon>
        <taxon>Hyphomicrobiales</taxon>
        <taxon>Rhizobiaceae</taxon>
        <taxon>Sinorhizobium/Ensifer group</taxon>
        <taxon>Ensifer</taxon>
    </lineage>
</organism>
<keyword evidence="1" id="KW-1133">Transmembrane helix</keyword>
<dbReference type="PANTHER" id="PTHR32063">
    <property type="match status" value="1"/>
</dbReference>
<accession>A0A9Q8YIM8</accession>
<dbReference type="SUPFAM" id="SSF82866">
    <property type="entry name" value="Multidrug efflux transporter AcrB transmembrane domain"/>
    <property type="match status" value="2"/>
</dbReference>
<evidence type="ECO:0000256" key="1">
    <source>
        <dbReference type="SAM" id="Phobius"/>
    </source>
</evidence>
<dbReference type="InterPro" id="IPR027463">
    <property type="entry name" value="AcrB_DN_DC_subdom"/>
</dbReference>
<dbReference type="Proteomes" id="UP001055460">
    <property type="component" value="Plasmid pB"/>
</dbReference>
<keyword evidence="2" id="KW-0614">Plasmid</keyword>
<dbReference type="SUPFAM" id="SSF82714">
    <property type="entry name" value="Multidrug efflux transporter AcrB TolC docking domain, DN and DC subdomains"/>
    <property type="match status" value="2"/>
</dbReference>
<dbReference type="PANTHER" id="PTHR32063:SF21">
    <property type="entry name" value="MULTIDRUG RESISTANCE PROTEIN MDTB"/>
    <property type="match status" value="1"/>
</dbReference>
<feature type="transmembrane region" description="Helical" evidence="1">
    <location>
        <begin position="464"/>
        <end position="483"/>
    </location>
</feature>
<dbReference type="Gene3D" id="3.30.2090.10">
    <property type="entry name" value="Multidrug efflux transporter AcrB TolC docking domain, DN and DC subdomains"/>
    <property type="match status" value="2"/>
</dbReference>
<protein>
    <submittedName>
        <fullName evidence="2">Efflux RND transporter permease subunit</fullName>
    </submittedName>
</protein>
<dbReference type="Gene3D" id="3.30.70.1430">
    <property type="entry name" value="Multidrug efflux transporter AcrB pore domain"/>
    <property type="match status" value="2"/>
</dbReference>
<dbReference type="RefSeq" id="WP_252161399.1">
    <property type="nucleotide sequence ID" value="NZ_CP098809.1"/>
</dbReference>
<feature type="transmembrane region" description="Helical" evidence="1">
    <location>
        <begin position="533"/>
        <end position="551"/>
    </location>
</feature>
<proteinExistence type="predicted"/>
<feature type="transmembrane region" description="Helical" evidence="1">
    <location>
        <begin position="432"/>
        <end position="458"/>
    </location>
</feature>